<keyword evidence="3" id="KW-1185">Reference proteome</keyword>
<dbReference type="InterPro" id="IPR038801">
    <property type="entry name" value="TAF1C"/>
</dbReference>
<dbReference type="GO" id="GO:0001164">
    <property type="term" value="F:RNA polymerase I core promoter sequence-specific DNA binding"/>
    <property type="evidence" value="ECO:0007669"/>
    <property type="project" value="TreeGrafter"/>
</dbReference>
<protein>
    <submittedName>
        <fullName evidence="2">Uncharacterized protein</fullName>
    </submittedName>
</protein>
<dbReference type="Proteomes" id="UP000605846">
    <property type="component" value="Unassembled WGS sequence"/>
</dbReference>
<accession>A0A8H7BNT3</accession>
<dbReference type="PANTHER" id="PTHR15319:SF1">
    <property type="entry name" value="TATA BOX-BINDING PROTEIN-ASSOCIATED FACTOR RNA POLYMERASE I SUBUNIT C"/>
    <property type="match status" value="1"/>
</dbReference>
<comment type="caution">
    <text evidence="2">The sequence shown here is derived from an EMBL/GenBank/DDBJ whole genome shotgun (WGS) entry which is preliminary data.</text>
</comment>
<dbReference type="AlphaFoldDB" id="A0A8H7BNT3"/>
<evidence type="ECO:0000313" key="3">
    <source>
        <dbReference type="Proteomes" id="UP000605846"/>
    </source>
</evidence>
<name>A0A8H7BNT3_9FUNG</name>
<proteinExistence type="predicted"/>
<feature type="compositionally biased region" description="Basic residues" evidence="1">
    <location>
        <begin position="805"/>
        <end position="816"/>
    </location>
</feature>
<evidence type="ECO:0000256" key="1">
    <source>
        <dbReference type="SAM" id="MobiDB-lite"/>
    </source>
</evidence>
<evidence type="ECO:0000313" key="2">
    <source>
        <dbReference type="EMBL" id="KAF7723127.1"/>
    </source>
</evidence>
<dbReference type="OrthoDB" id="2382881at2759"/>
<dbReference type="PANTHER" id="PTHR15319">
    <property type="entry name" value="TATA BOX-BINDING PROTEIN ASSOCIATED FACTOR RNA POLYMERASE I SUBUNIT C"/>
    <property type="match status" value="1"/>
</dbReference>
<organism evidence="2 3">
    <name type="scientific">Apophysomyces ossiformis</name>
    <dbReference type="NCBI Taxonomy" id="679940"/>
    <lineage>
        <taxon>Eukaryota</taxon>
        <taxon>Fungi</taxon>
        <taxon>Fungi incertae sedis</taxon>
        <taxon>Mucoromycota</taxon>
        <taxon>Mucoromycotina</taxon>
        <taxon>Mucoromycetes</taxon>
        <taxon>Mucorales</taxon>
        <taxon>Mucorineae</taxon>
        <taxon>Mucoraceae</taxon>
        <taxon>Apophysomyces</taxon>
    </lineage>
</organism>
<dbReference type="GO" id="GO:0001650">
    <property type="term" value="C:fibrillar center"/>
    <property type="evidence" value="ECO:0007669"/>
    <property type="project" value="TreeGrafter"/>
</dbReference>
<feature type="region of interest" description="Disordered" evidence="1">
    <location>
        <begin position="795"/>
        <end position="816"/>
    </location>
</feature>
<sequence length="816" mass="92626">MIGTIQNLNESHGMLTTDFGYRSEEYHFPKERSNPPENAWCCIDQEQQVMPPTHFFTPTPNLAFGTALGKAQEVLRSRVDLAFCPPTVLRDEMIEDNRIAQDTENYDPYKGNLFDIFQLAGTEYIAFSAGDRSSELYTKIIGIRTLAGIAILRITKRETDGLEAQIVRQFIPVKESVSERQCTLVHLTMSPYNENEYAVVGDNGYLALFDLRRNEYQHERDITAESFGYVQETAYSQRWRSCAFGATARTLIVTSPNKVECMDARSSTMKRRTIYEPQPDQRIYVLAMPFFPYRNHIYIATTDEVLLLDARYPGQPIARWAHHMNTVPPTYVLPLPVKPSEKSTADTYCKLHALHTTTEFTKNMWLDDPFLFIVRLLVGSERSNRVLVIRYKYDGKLFCGSNSGSPKRATAVVSRPRFLILREHVGQNVSKQYCIPSAGIRILQKHIYSTAAITGATTKEIFLFFRRLQNGAVYVQICGEQEKNYELSSERPLYFVNDPLLRDTICLEAKENEAEERASEEIVWESTALFQEVITKNLALRLPLWESADQANPTDVAKKATELSKTIAQPITFGELVGKEAYLNLKPSEMTEIDNDLQNEESIYCQKVDSKEIALDIHNIDREFAASSHPQGEQEEDPNDPITEARASTRKALNDLFARDVFASLLTYMPAPPAGKNRLRYFLPANKEFKMTPSTALLARQWKVGAPIDSWPGLDGEEQQQESITELLPVHAPKNKKRVRMDLGEEREKEMVATQPAEAFTNSASLPLMMEDALLDEPQPPSFIDISSQPLPGAFAMRKSAEGKQKKKKPKTKGFK</sequence>
<dbReference type="SUPFAM" id="SSF101908">
    <property type="entry name" value="Putative isomerase YbhE"/>
    <property type="match status" value="1"/>
</dbReference>
<gene>
    <name evidence="2" type="ORF">EC973_002357</name>
</gene>
<dbReference type="EMBL" id="JABAYA010000163">
    <property type="protein sequence ID" value="KAF7723127.1"/>
    <property type="molecule type" value="Genomic_DNA"/>
</dbReference>
<reference evidence="2" key="1">
    <citation type="submission" date="2020-01" db="EMBL/GenBank/DDBJ databases">
        <title>Genome Sequencing of Three Apophysomyces-Like Fungal Strains Confirms a Novel Fungal Genus in the Mucoromycota with divergent Burkholderia-like Endosymbiotic Bacteria.</title>
        <authorList>
            <person name="Stajich J.E."/>
            <person name="Macias A.M."/>
            <person name="Carter-House D."/>
            <person name="Lovett B."/>
            <person name="Kasson L.R."/>
            <person name="Berry K."/>
            <person name="Grigoriev I."/>
            <person name="Chang Y."/>
            <person name="Spatafora J."/>
            <person name="Kasson M.T."/>
        </authorList>
    </citation>
    <scope>NUCLEOTIDE SEQUENCE</scope>
    <source>
        <strain evidence="2">NRRL A-21654</strain>
    </source>
</reference>